<dbReference type="EMBL" id="LNKI01000005">
    <property type="protein sequence ID" value="OSG99891.1"/>
    <property type="molecule type" value="Genomic_DNA"/>
</dbReference>
<comment type="caution">
    <text evidence="1">The sequence shown here is derived from an EMBL/GenBank/DDBJ whole genome shotgun (WGS) entry which is preliminary data.</text>
</comment>
<evidence type="ECO:0000313" key="2">
    <source>
        <dbReference type="Proteomes" id="UP000193208"/>
    </source>
</evidence>
<evidence type="ECO:0000313" key="1">
    <source>
        <dbReference type="EMBL" id="OSG99891.1"/>
    </source>
</evidence>
<dbReference type="RefSeq" id="WP_085382086.1">
    <property type="nucleotide sequence ID" value="NZ_JADMNZ010000004.1"/>
</dbReference>
<gene>
    <name evidence="1" type="ORF">AL0467_1524</name>
</gene>
<sequence length="424" mass="48149">MISLKKLAADGLIKLTDARRKYTIDGVQRLEAIYRIPLKYLYYNNQNGRISTALQKYVSGHPEVVLNPALDDENPEYNDLFESFIFKSNEQRMKATQESISDRGQEEPGVVLDDGRVIDGNRRFTALRRIQKSKGIEQYFEAAILDFDITNSVDKKTIKQLELDLQMGKEDRQDYDPIDRIFDVYNTVYVEKIMTPQEYAKSIGKERARGINNDIKEAKLISSYLEFIGAPRDAYYIAKELRLDGPMNEVRRVLDKNKLLDDGEVKSAVFALLSMHYSGTDANEGGDITRLIRKELQSMVSKKDDWVCLTEDNVDTIYDAFQDTPVSDASQISQILNSSEGIKAASNDFMRSSRRLGKMNEYRGELQKVVETVSACVESLESIDTATLESLTVEQSKDVAADLEKIGMIVRKDYDVLSQTGNLL</sequence>
<reference evidence="1 2" key="1">
    <citation type="journal article" date="2016" name="Sci. Rep.">
        <title>Evaluation of genetic diversity among strains of the human gut commensal Bifidobacterium adolescentis.</title>
        <authorList>
            <person name="Duranti S."/>
            <person name="Milani C."/>
            <person name="Lugli G.A."/>
            <person name="Mancabelli L."/>
            <person name="Turroni F."/>
            <person name="Ferrario C."/>
            <person name="Mangifesta M."/>
            <person name="Viappiani A."/>
            <person name="Sanchez B."/>
            <person name="Margolles A."/>
            <person name="van Sinderen D."/>
            <person name="Ventura M."/>
        </authorList>
    </citation>
    <scope>NUCLEOTIDE SEQUENCE [LARGE SCALE GENOMIC DNA]</scope>
    <source>
        <strain evidence="1 2">AL46-7</strain>
    </source>
</reference>
<organism evidence="1 2">
    <name type="scientific">Bifidobacterium adolescentis</name>
    <dbReference type="NCBI Taxonomy" id="1680"/>
    <lineage>
        <taxon>Bacteria</taxon>
        <taxon>Bacillati</taxon>
        <taxon>Actinomycetota</taxon>
        <taxon>Actinomycetes</taxon>
        <taxon>Bifidobacteriales</taxon>
        <taxon>Bifidobacteriaceae</taxon>
        <taxon>Bifidobacterium</taxon>
    </lineage>
</organism>
<accession>A0A1X3A085</accession>
<proteinExistence type="predicted"/>
<name>A0A1X3A085_BIFAD</name>
<dbReference type="AlphaFoldDB" id="A0A1X3A085"/>
<protein>
    <submittedName>
        <fullName evidence="1">Chromosome partitioning protein ParB</fullName>
    </submittedName>
</protein>
<dbReference type="Proteomes" id="UP000193208">
    <property type="component" value="Unassembled WGS sequence"/>
</dbReference>